<dbReference type="Proteomes" id="UP000008827">
    <property type="component" value="Chromosome 9"/>
</dbReference>
<reference evidence="1" key="3">
    <citation type="submission" date="2018-07" db="EMBL/GenBank/DDBJ databases">
        <title>WGS assembly of Glycine max.</title>
        <authorList>
            <person name="Schmutz J."/>
            <person name="Cannon S."/>
            <person name="Schlueter J."/>
            <person name="Ma J."/>
            <person name="Mitros T."/>
            <person name="Nelson W."/>
            <person name="Hyten D."/>
            <person name="Song Q."/>
            <person name="Thelen J."/>
            <person name="Cheng J."/>
            <person name="Xu D."/>
            <person name="Hellsten U."/>
            <person name="May G."/>
            <person name="Yu Y."/>
            <person name="Sakurai T."/>
            <person name="Umezawa T."/>
            <person name="Bhattacharyya M."/>
            <person name="Sandhu D."/>
            <person name="Valliyodan B."/>
            <person name="Lindquist E."/>
            <person name="Peto M."/>
            <person name="Grant D."/>
            <person name="Shu S."/>
            <person name="Goodstein D."/>
            <person name="Barry K."/>
            <person name="Futrell-Griggs M."/>
            <person name="Abernathy B."/>
            <person name="Du J."/>
            <person name="Tian Z."/>
            <person name="Zhu L."/>
            <person name="Gill N."/>
            <person name="Joshi T."/>
            <person name="Libault M."/>
            <person name="Sethuraman A."/>
            <person name="Zhang X."/>
            <person name="Shinozaki K."/>
            <person name="Nguyen H."/>
            <person name="Wing R."/>
            <person name="Cregan P."/>
            <person name="Specht J."/>
            <person name="Grimwood J."/>
            <person name="Rokhsar D."/>
            <person name="Stacey G."/>
            <person name="Shoemaker R."/>
            <person name="Jackson S."/>
        </authorList>
    </citation>
    <scope>NUCLEOTIDE SEQUENCE</scope>
    <source>
        <tissue evidence="1">Callus</tissue>
    </source>
</reference>
<dbReference type="InParanoid" id="K7LD37"/>
<dbReference type="SMR" id="K7LD37"/>
<gene>
    <name evidence="1" type="ORF">GLYMA_09G107900</name>
</gene>
<dbReference type="PaxDb" id="3847-GLYMA09G16320.1"/>
<evidence type="ECO:0000313" key="3">
    <source>
        <dbReference type="Proteomes" id="UP000008827"/>
    </source>
</evidence>
<organism evidence="1">
    <name type="scientific">Glycine max</name>
    <name type="common">Soybean</name>
    <name type="synonym">Glycine hispida</name>
    <dbReference type="NCBI Taxonomy" id="3847"/>
    <lineage>
        <taxon>Eukaryota</taxon>
        <taxon>Viridiplantae</taxon>
        <taxon>Streptophyta</taxon>
        <taxon>Embryophyta</taxon>
        <taxon>Tracheophyta</taxon>
        <taxon>Spermatophyta</taxon>
        <taxon>Magnoliopsida</taxon>
        <taxon>eudicotyledons</taxon>
        <taxon>Gunneridae</taxon>
        <taxon>Pentapetalae</taxon>
        <taxon>rosids</taxon>
        <taxon>fabids</taxon>
        <taxon>Fabales</taxon>
        <taxon>Fabaceae</taxon>
        <taxon>Papilionoideae</taxon>
        <taxon>50 kb inversion clade</taxon>
        <taxon>NPAAA clade</taxon>
        <taxon>indigoferoid/millettioid clade</taxon>
        <taxon>Phaseoleae</taxon>
        <taxon>Glycine</taxon>
        <taxon>Glycine subgen. Soja</taxon>
    </lineage>
</organism>
<dbReference type="HOGENOM" id="CLU_3145522_0_0_1"/>
<proteinExistence type="predicted"/>
<accession>K7LD37</accession>
<reference evidence="1 2" key="1">
    <citation type="journal article" date="2010" name="Nature">
        <title>Genome sequence of the palaeopolyploid soybean.</title>
        <authorList>
            <person name="Schmutz J."/>
            <person name="Cannon S.B."/>
            <person name="Schlueter J."/>
            <person name="Ma J."/>
            <person name="Mitros T."/>
            <person name="Nelson W."/>
            <person name="Hyten D.L."/>
            <person name="Song Q."/>
            <person name="Thelen J.J."/>
            <person name="Cheng J."/>
            <person name="Xu D."/>
            <person name="Hellsten U."/>
            <person name="May G.D."/>
            <person name="Yu Y."/>
            <person name="Sakurai T."/>
            <person name="Umezawa T."/>
            <person name="Bhattacharyya M.K."/>
            <person name="Sandhu D."/>
            <person name="Valliyodan B."/>
            <person name="Lindquist E."/>
            <person name="Peto M."/>
            <person name="Grant D."/>
            <person name="Shu S."/>
            <person name="Goodstein D."/>
            <person name="Barry K."/>
            <person name="Futrell-Griggs M."/>
            <person name="Abernathy B."/>
            <person name="Du J."/>
            <person name="Tian Z."/>
            <person name="Zhu L."/>
            <person name="Gill N."/>
            <person name="Joshi T."/>
            <person name="Libault M."/>
            <person name="Sethuraman A."/>
            <person name="Zhang X.-C."/>
            <person name="Shinozaki K."/>
            <person name="Nguyen H.T."/>
            <person name="Wing R.A."/>
            <person name="Cregan P."/>
            <person name="Specht J."/>
            <person name="Grimwood J."/>
            <person name="Rokhsar D."/>
            <person name="Stacey G."/>
            <person name="Shoemaker R.C."/>
            <person name="Jackson S.A."/>
        </authorList>
    </citation>
    <scope>NUCLEOTIDE SEQUENCE [LARGE SCALE GENOMIC DNA]</scope>
    <source>
        <strain evidence="2">cv. Williams 82</strain>
        <tissue evidence="1">Callus</tissue>
    </source>
</reference>
<dbReference type="EnsemblPlants" id="KRH38059">
    <property type="protein sequence ID" value="KRH38059"/>
    <property type="gene ID" value="GLYMA_09G107900"/>
</dbReference>
<reference evidence="2" key="2">
    <citation type="submission" date="2018-02" db="UniProtKB">
        <authorList>
            <consortium name="EnsemblPlants"/>
        </authorList>
    </citation>
    <scope>IDENTIFICATION</scope>
    <source>
        <strain evidence="2">Williams 82</strain>
    </source>
</reference>
<name>K7LD37_SOYBN</name>
<dbReference type="Gramene" id="KRH38059">
    <property type="protein sequence ID" value="KRH38059"/>
    <property type="gene ID" value="GLYMA_09G107900"/>
</dbReference>
<dbReference type="EMBL" id="CM000842">
    <property type="protein sequence ID" value="KRH38059.1"/>
    <property type="molecule type" value="Genomic_DNA"/>
</dbReference>
<dbReference type="AlphaFoldDB" id="K7LD37"/>
<evidence type="ECO:0000313" key="2">
    <source>
        <dbReference type="EnsemblPlants" id="KRH38059"/>
    </source>
</evidence>
<sequence>MSMPFCFRSPPIPSNPRQKIKPTIPKSTFSYPFLIPQKHFFSLSVSRSN</sequence>
<protein>
    <submittedName>
        <fullName evidence="1 2">Uncharacterized protein</fullName>
    </submittedName>
</protein>
<keyword evidence="3" id="KW-1185">Reference proteome</keyword>
<evidence type="ECO:0000313" key="1">
    <source>
        <dbReference type="EMBL" id="KRH38059.1"/>
    </source>
</evidence>